<reference evidence="4 5" key="1">
    <citation type="submission" date="2021-01" db="EMBL/GenBank/DDBJ databases">
        <title>Biogeographic distribution of Paracoccus.</title>
        <authorList>
            <person name="Hollensteiner J."/>
            <person name="Leineberger J."/>
            <person name="Brinkhoff T."/>
            <person name="Daniel R."/>
        </authorList>
    </citation>
    <scope>NUCLEOTIDE SEQUENCE [LARGE SCALE GENOMIC DNA]</scope>
    <source>
        <strain evidence="4 5">LMG25392</strain>
    </source>
</reference>
<dbReference type="EC" id="5.4.99.5" evidence="1"/>
<dbReference type="InterPro" id="IPR036979">
    <property type="entry name" value="CM_dom_sf"/>
</dbReference>
<evidence type="ECO:0000313" key="4">
    <source>
        <dbReference type="EMBL" id="WCR10016.1"/>
    </source>
</evidence>
<dbReference type="PANTHER" id="PTHR38041">
    <property type="entry name" value="CHORISMATE MUTASE"/>
    <property type="match status" value="1"/>
</dbReference>
<feature type="domain" description="Chorismate mutase" evidence="3">
    <location>
        <begin position="4"/>
        <end position="95"/>
    </location>
</feature>
<keyword evidence="2" id="KW-0413">Isomerase</keyword>
<dbReference type="InterPro" id="IPR036263">
    <property type="entry name" value="Chorismate_II_sf"/>
</dbReference>
<keyword evidence="5" id="KW-1185">Reference proteome</keyword>
<evidence type="ECO:0000313" key="5">
    <source>
        <dbReference type="Proteomes" id="UP001218412"/>
    </source>
</evidence>
<name>A0ABY7ST14_9RHOB</name>
<dbReference type="InterPro" id="IPR002701">
    <property type="entry name" value="CM_II_prokaryot"/>
</dbReference>
<sequence>MTEIDDIPDMHALRTRIDQVDAQLIALFARRSALIDRAARIKAAESLPARIGWRVDEVIENARRNADAAGLDGDLFAQIWRQLVEAAIAQEDRHLKGDRE</sequence>
<accession>A0ABY7ST14</accession>
<dbReference type="EMBL" id="CP067134">
    <property type="protein sequence ID" value="WCR10016.1"/>
    <property type="molecule type" value="Genomic_DNA"/>
</dbReference>
<dbReference type="PROSITE" id="PS51168">
    <property type="entry name" value="CHORISMATE_MUT_2"/>
    <property type="match status" value="1"/>
</dbReference>
<evidence type="ECO:0000256" key="2">
    <source>
        <dbReference type="ARBA" id="ARBA00023235"/>
    </source>
</evidence>
<dbReference type="Pfam" id="PF01817">
    <property type="entry name" value="CM_2"/>
    <property type="match status" value="1"/>
</dbReference>
<dbReference type="Proteomes" id="UP001218412">
    <property type="component" value="Chromosome"/>
</dbReference>
<gene>
    <name evidence="4" type="ORF">JHW45_13200</name>
</gene>
<dbReference type="PANTHER" id="PTHR38041:SF1">
    <property type="entry name" value="CHORISMATE MUTASE"/>
    <property type="match status" value="1"/>
</dbReference>
<evidence type="ECO:0000256" key="1">
    <source>
        <dbReference type="ARBA" id="ARBA00012404"/>
    </source>
</evidence>
<dbReference type="SUPFAM" id="SSF48600">
    <property type="entry name" value="Chorismate mutase II"/>
    <property type="match status" value="1"/>
</dbReference>
<dbReference type="SMART" id="SM00830">
    <property type="entry name" value="CM_2"/>
    <property type="match status" value="1"/>
</dbReference>
<proteinExistence type="predicted"/>
<dbReference type="InterPro" id="IPR051331">
    <property type="entry name" value="Chorismate_mutase-related"/>
</dbReference>
<organism evidence="4 5">
    <name type="scientific">Paracoccus stylophorae</name>
    <dbReference type="NCBI Taxonomy" id="659350"/>
    <lineage>
        <taxon>Bacteria</taxon>
        <taxon>Pseudomonadati</taxon>
        <taxon>Pseudomonadota</taxon>
        <taxon>Alphaproteobacteria</taxon>
        <taxon>Rhodobacterales</taxon>
        <taxon>Paracoccaceae</taxon>
        <taxon>Paracoccus</taxon>
    </lineage>
</organism>
<dbReference type="Gene3D" id="1.20.59.10">
    <property type="entry name" value="Chorismate mutase"/>
    <property type="match status" value="1"/>
</dbReference>
<evidence type="ECO:0000259" key="3">
    <source>
        <dbReference type="PROSITE" id="PS51168"/>
    </source>
</evidence>
<protein>
    <recommendedName>
        <fullName evidence="1">chorismate mutase</fullName>
        <ecNumber evidence="1">5.4.99.5</ecNumber>
    </recommendedName>
</protein>
<dbReference type="RefSeq" id="WP_272858077.1">
    <property type="nucleotide sequence ID" value="NZ_CP067134.1"/>
</dbReference>